<comment type="caution">
    <text evidence="3">The sequence shown here is derived from an EMBL/GenBank/DDBJ whole genome shotgun (WGS) entry which is preliminary data.</text>
</comment>
<dbReference type="InterPro" id="IPR016990">
    <property type="entry name" value="UCP032162_TM"/>
</dbReference>
<organism evidence="3 4">
    <name type="scientific">Hyphobacterium vulgare</name>
    <dbReference type="NCBI Taxonomy" id="1736751"/>
    <lineage>
        <taxon>Bacteria</taxon>
        <taxon>Pseudomonadati</taxon>
        <taxon>Pseudomonadota</taxon>
        <taxon>Alphaproteobacteria</taxon>
        <taxon>Maricaulales</taxon>
        <taxon>Maricaulaceae</taxon>
        <taxon>Hyphobacterium</taxon>
    </lineage>
</organism>
<sequence>METWPAEAEPPPPPEGELFLDAVLAPNRSLPSPGFVALMATLIGVSFVAGIVFFVIGAWPVPFFFGIDVVLVWLAFRISYRDGRRRELIRIDRRHVLVHRRHPNGQVRHYVMPTAWVRAQVADRGEHHVQFSLGVRGRSLVLGSFLSPPEREDLADAVARALTRAKAPQEAGGAPVQAGARSPS</sequence>
<feature type="region of interest" description="Disordered" evidence="1">
    <location>
        <begin position="165"/>
        <end position="184"/>
    </location>
</feature>
<keyword evidence="2" id="KW-0812">Transmembrane</keyword>
<gene>
    <name evidence="3" type="ORF">ACFOOR_08330</name>
</gene>
<protein>
    <submittedName>
        <fullName evidence="3">DUF2244 domain-containing protein</fullName>
    </submittedName>
</protein>
<dbReference type="Proteomes" id="UP001595379">
    <property type="component" value="Unassembled WGS sequence"/>
</dbReference>
<keyword evidence="2" id="KW-1133">Transmembrane helix</keyword>
<evidence type="ECO:0000256" key="1">
    <source>
        <dbReference type="SAM" id="MobiDB-lite"/>
    </source>
</evidence>
<feature type="transmembrane region" description="Helical" evidence="2">
    <location>
        <begin position="62"/>
        <end position="80"/>
    </location>
</feature>
<keyword evidence="2" id="KW-0472">Membrane</keyword>
<dbReference type="Pfam" id="PF10003">
    <property type="entry name" value="DUF2244"/>
    <property type="match status" value="1"/>
</dbReference>
<name>A0ABV6ZXJ7_9PROT</name>
<reference evidence="4" key="1">
    <citation type="journal article" date="2019" name="Int. J. Syst. Evol. Microbiol.">
        <title>The Global Catalogue of Microorganisms (GCM) 10K type strain sequencing project: providing services to taxonomists for standard genome sequencing and annotation.</title>
        <authorList>
            <consortium name="The Broad Institute Genomics Platform"/>
            <consortium name="The Broad Institute Genome Sequencing Center for Infectious Disease"/>
            <person name="Wu L."/>
            <person name="Ma J."/>
        </authorList>
    </citation>
    <scope>NUCLEOTIDE SEQUENCE [LARGE SCALE GENOMIC DNA]</scope>
    <source>
        <strain evidence="4">KCTC 52487</strain>
    </source>
</reference>
<evidence type="ECO:0000256" key="2">
    <source>
        <dbReference type="SAM" id="Phobius"/>
    </source>
</evidence>
<accession>A0ABV6ZXJ7</accession>
<proteinExistence type="predicted"/>
<dbReference type="EMBL" id="JBHRSV010000016">
    <property type="protein sequence ID" value="MFC2926111.1"/>
    <property type="molecule type" value="Genomic_DNA"/>
</dbReference>
<keyword evidence="4" id="KW-1185">Reference proteome</keyword>
<evidence type="ECO:0000313" key="3">
    <source>
        <dbReference type="EMBL" id="MFC2926111.1"/>
    </source>
</evidence>
<dbReference type="InterPro" id="IPR019253">
    <property type="entry name" value="DUF2244_TM"/>
</dbReference>
<dbReference type="PIRSF" id="PIRSF032162">
    <property type="entry name" value="UCP032162_imp"/>
    <property type="match status" value="1"/>
</dbReference>
<evidence type="ECO:0000313" key="4">
    <source>
        <dbReference type="Proteomes" id="UP001595379"/>
    </source>
</evidence>
<dbReference type="RefSeq" id="WP_343164429.1">
    <property type="nucleotide sequence ID" value="NZ_JBHRSV010000016.1"/>
</dbReference>
<feature type="transmembrane region" description="Helical" evidence="2">
    <location>
        <begin position="35"/>
        <end position="56"/>
    </location>
</feature>